<dbReference type="AlphaFoldDB" id="A0A0F8WZH7"/>
<protein>
    <submittedName>
        <fullName evidence="1">Uncharacterized protein</fullName>
    </submittedName>
</protein>
<accession>A0A0F8WZH7</accession>
<dbReference type="EMBL" id="LAZR01062071">
    <property type="protein sequence ID" value="KKK62277.1"/>
    <property type="molecule type" value="Genomic_DNA"/>
</dbReference>
<evidence type="ECO:0000313" key="1">
    <source>
        <dbReference type="EMBL" id="KKK62277.1"/>
    </source>
</evidence>
<reference evidence="1" key="1">
    <citation type="journal article" date="2015" name="Nature">
        <title>Complex archaea that bridge the gap between prokaryotes and eukaryotes.</title>
        <authorList>
            <person name="Spang A."/>
            <person name="Saw J.H."/>
            <person name="Jorgensen S.L."/>
            <person name="Zaremba-Niedzwiedzka K."/>
            <person name="Martijn J."/>
            <person name="Lind A.E."/>
            <person name="van Eijk R."/>
            <person name="Schleper C."/>
            <person name="Guy L."/>
            <person name="Ettema T.J."/>
        </authorList>
    </citation>
    <scope>NUCLEOTIDE SEQUENCE</scope>
</reference>
<sequence>MFVQKKITYEEVKIERSELMSMAEAARELKMSQPGIYRAIEHGRLREIIDKDREGQHFRRLVVRSEVQLMKFDRILRGVMEA</sequence>
<comment type="caution">
    <text evidence="1">The sequence shown here is derived from an EMBL/GenBank/DDBJ whole genome shotgun (WGS) entry which is preliminary data.</text>
</comment>
<gene>
    <name evidence="1" type="ORF">LCGC14_3005940</name>
</gene>
<organism evidence="1">
    <name type="scientific">marine sediment metagenome</name>
    <dbReference type="NCBI Taxonomy" id="412755"/>
    <lineage>
        <taxon>unclassified sequences</taxon>
        <taxon>metagenomes</taxon>
        <taxon>ecological metagenomes</taxon>
    </lineage>
</organism>
<proteinExistence type="predicted"/>
<name>A0A0F8WZH7_9ZZZZ</name>